<name>A0A248KH33_9ENTR</name>
<organism evidence="1 2">
    <name type="scientific">Kluyvera genomosp. 3</name>
    <dbReference type="NCBI Taxonomy" id="2774055"/>
    <lineage>
        <taxon>Bacteria</taxon>
        <taxon>Pseudomonadati</taxon>
        <taxon>Pseudomonadota</taxon>
        <taxon>Gammaproteobacteria</taxon>
        <taxon>Enterobacterales</taxon>
        <taxon>Enterobacteriaceae</taxon>
        <taxon>Kluyvera</taxon>
    </lineage>
</organism>
<proteinExistence type="predicted"/>
<sequence length="97" mass="11299">MKNTITKFLKNNIVKFRYTKLARELWKLFILIVNTYYPRRLLIKALNVNAEQNTNEFTVFPKIIKSNSEKNALVIMPFYGNDATGKNIDTKIATLKS</sequence>
<protein>
    <submittedName>
        <fullName evidence="1">Uncharacterized protein</fullName>
    </submittedName>
</protein>
<evidence type="ECO:0000313" key="2">
    <source>
        <dbReference type="Proteomes" id="UP000197098"/>
    </source>
</evidence>
<accession>A0A248KH33</accession>
<dbReference type="EMBL" id="CP022114">
    <property type="protein sequence ID" value="ASG63145.1"/>
    <property type="molecule type" value="Genomic_DNA"/>
</dbReference>
<dbReference type="AlphaFoldDB" id="A0A248KH33"/>
<reference evidence="1 2" key="1">
    <citation type="submission" date="2017-06" db="EMBL/GenBank/DDBJ databases">
        <title>Origin of plasmid-mediated fosfomycin resistance gene fosA3.</title>
        <authorList>
            <person name="Ito R."/>
            <person name="Pacey M.P."/>
            <person name="Doi Y."/>
        </authorList>
    </citation>
    <scope>NUCLEOTIDE SEQUENCE [LARGE SCALE GENOMIC DNA]</scope>
    <source>
        <strain evidence="1 2">YDC799</strain>
    </source>
</reference>
<gene>
    <name evidence="1" type="ORF">CEW81_08865</name>
</gene>
<evidence type="ECO:0000313" key="1">
    <source>
        <dbReference type="EMBL" id="ASG63145.1"/>
    </source>
</evidence>
<dbReference type="Proteomes" id="UP000197098">
    <property type="component" value="Chromosome"/>
</dbReference>